<proteinExistence type="predicted"/>
<evidence type="ECO:0000256" key="1">
    <source>
        <dbReference type="SAM" id="Phobius"/>
    </source>
</evidence>
<dbReference type="RefSeq" id="WP_378142684.1">
    <property type="nucleotide sequence ID" value="NZ_JBHSEF010000026.1"/>
</dbReference>
<dbReference type="EMBL" id="JBHSEF010000026">
    <property type="protein sequence ID" value="MFC4356133.1"/>
    <property type="molecule type" value="Genomic_DNA"/>
</dbReference>
<feature type="transmembrane region" description="Helical" evidence="1">
    <location>
        <begin position="89"/>
        <end position="113"/>
    </location>
</feature>
<keyword evidence="3" id="KW-1185">Reference proteome</keyword>
<gene>
    <name evidence="2" type="ORF">ACFO0S_13815</name>
</gene>
<feature type="transmembrane region" description="Helical" evidence="1">
    <location>
        <begin position="134"/>
        <end position="158"/>
    </location>
</feature>
<protein>
    <submittedName>
        <fullName evidence="2">DUF456 domain-containing protein</fullName>
    </submittedName>
</protein>
<sequence>MEILAWILIGLSFAVAFVGLVYPIIPSVVFLVLGYILYGVFFSFNELTWLFWVIQILFVVLIFSADMLANAASVKRFGGTKPGLYGSTIGLLIGPFVIPVAGIILGPFLGAFLAELLISRKKPKDAFRAGIGSFVGLITSSIVKAILFVIMIIIFFFFI</sequence>
<dbReference type="InterPro" id="IPR007403">
    <property type="entry name" value="DUF456"/>
</dbReference>
<feature type="transmembrane region" description="Helical" evidence="1">
    <location>
        <begin position="49"/>
        <end position="69"/>
    </location>
</feature>
<organism evidence="2 3">
    <name type="scientific">Chryseomicrobium palamuruense</name>
    <dbReference type="NCBI Taxonomy" id="682973"/>
    <lineage>
        <taxon>Bacteria</taxon>
        <taxon>Bacillati</taxon>
        <taxon>Bacillota</taxon>
        <taxon>Bacilli</taxon>
        <taxon>Bacillales</taxon>
        <taxon>Caryophanaceae</taxon>
        <taxon>Chryseomicrobium</taxon>
    </lineage>
</organism>
<evidence type="ECO:0000313" key="3">
    <source>
        <dbReference type="Proteomes" id="UP001595733"/>
    </source>
</evidence>
<keyword evidence="1" id="KW-0472">Membrane</keyword>
<reference evidence="3" key="1">
    <citation type="journal article" date="2019" name="Int. J. Syst. Evol. Microbiol.">
        <title>The Global Catalogue of Microorganisms (GCM) 10K type strain sequencing project: providing services to taxonomists for standard genome sequencing and annotation.</title>
        <authorList>
            <consortium name="The Broad Institute Genomics Platform"/>
            <consortium name="The Broad Institute Genome Sequencing Center for Infectious Disease"/>
            <person name="Wu L."/>
            <person name="Ma J."/>
        </authorList>
    </citation>
    <scope>NUCLEOTIDE SEQUENCE [LARGE SCALE GENOMIC DNA]</scope>
    <source>
        <strain evidence="3">CCUG 50353</strain>
    </source>
</reference>
<dbReference type="PANTHER" id="PTHR39165">
    <property type="entry name" value="IG HYPOTHETICAL 17883"/>
    <property type="match status" value="1"/>
</dbReference>
<dbReference type="Proteomes" id="UP001595733">
    <property type="component" value="Unassembled WGS sequence"/>
</dbReference>
<comment type="caution">
    <text evidence="2">The sequence shown here is derived from an EMBL/GenBank/DDBJ whole genome shotgun (WGS) entry which is preliminary data.</text>
</comment>
<evidence type="ECO:0000313" key="2">
    <source>
        <dbReference type="EMBL" id="MFC4356133.1"/>
    </source>
</evidence>
<dbReference type="PANTHER" id="PTHR39165:SF1">
    <property type="entry name" value="DUF456 DOMAIN-CONTAINING PROTEIN"/>
    <property type="match status" value="1"/>
</dbReference>
<feature type="transmembrane region" description="Helical" evidence="1">
    <location>
        <begin position="6"/>
        <end position="37"/>
    </location>
</feature>
<keyword evidence="1" id="KW-1133">Transmembrane helix</keyword>
<accession>A0ABV8V008</accession>
<keyword evidence="1" id="KW-0812">Transmembrane</keyword>
<dbReference type="Pfam" id="PF04306">
    <property type="entry name" value="DUF456"/>
    <property type="match status" value="1"/>
</dbReference>
<name>A0ABV8V008_9BACL</name>